<dbReference type="CTD" id="20326288"/>
<name>A0A074YVS5_OPIVI</name>
<feature type="non-terminal residue" evidence="1">
    <location>
        <position position="31"/>
    </location>
</feature>
<feature type="non-terminal residue" evidence="1">
    <location>
        <position position="1"/>
    </location>
</feature>
<sequence length="31" mass="3637">GLLPCDKKQGHFRLWSANEKFLMLLRGMFSI</sequence>
<dbReference type="AlphaFoldDB" id="A0A074YVS5"/>
<keyword evidence="2" id="KW-1185">Reference proteome</keyword>
<dbReference type="EMBL" id="KL597604">
    <property type="protein sequence ID" value="KER18871.1"/>
    <property type="molecule type" value="Genomic_DNA"/>
</dbReference>
<reference evidence="1 2" key="1">
    <citation type="submission" date="2013-11" db="EMBL/GenBank/DDBJ databases">
        <title>Opisthorchis viverrini - life in the bile duct.</title>
        <authorList>
            <person name="Young N.D."/>
            <person name="Nagarajan N."/>
            <person name="Lin S.J."/>
            <person name="Korhonen P.K."/>
            <person name="Jex A.R."/>
            <person name="Hall R.S."/>
            <person name="Safavi-Hemami H."/>
            <person name="Kaewkong W."/>
            <person name="Bertrand D."/>
            <person name="Gao S."/>
            <person name="Seet Q."/>
            <person name="Wongkham S."/>
            <person name="Teh B.T."/>
            <person name="Wongkham C."/>
            <person name="Intapan P.M."/>
            <person name="Maleewong W."/>
            <person name="Yang X."/>
            <person name="Hu M."/>
            <person name="Wang Z."/>
            <person name="Hofmann A."/>
            <person name="Sternberg P.W."/>
            <person name="Tan P."/>
            <person name="Wang J."/>
            <person name="Gasser R.B."/>
        </authorList>
    </citation>
    <scope>NUCLEOTIDE SEQUENCE [LARGE SCALE GENOMIC DNA]</scope>
</reference>
<protein>
    <submittedName>
        <fullName evidence="1">Uncharacterized protein</fullName>
    </submittedName>
</protein>
<accession>A0A074YVS5</accession>
<organism evidence="1 2">
    <name type="scientific">Opisthorchis viverrini</name>
    <name type="common">Southeast Asian liver fluke</name>
    <dbReference type="NCBI Taxonomy" id="6198"/>
    <lineage>
        <taxon>Eukaryota</taxon>
        <taxon>Metazoa</taxon>
        <taxon>Spiralia</taxon>
        <taxon>Lophotrochozoa</taxon>
        <taxon>Platyhelminthes</taxon>
        <taxon>Trematoda</taxon>
        <taxon>Digenea</taxon>
        <taxon>Opisthorchiida</taxon>
        <taxon>Opisthorchiata</taxon>
        <taxon>Opisthorchiidae</taxon>
        <taxon>Opisthorchis</taxon>
    </lineage>
</organism>
<dbReference type="KEGG" id="ovi:T265_12120"/>
<gene>
    <name evidence="1" type="ORF">T265_12120</name>
</gene>
<dbReference type="RefSeq" id="XP_009177382.1">
    <property type="nucleotide sequence ID" value="XM_009179118.1"/>
</dbReference>
<evidence type="ECO:0000313" key="1">
    <source>
        <dbReference type="EMBL" id="KER18871.1"/>
    </source>
</evidence>
<proteinExistence type="predicted"/>
<dbReference type="Proteomes" id="UP000054324">
    <property type="component" value="Unassembled WGS sequence"/>
</dbReference>
<evidence type="ECO:0000313" key="2">
    <source>
        <dbReference type="Proteomes" id="UP000054324"/>
    </source>
</evidence>
<dbReference type="GeneID" id="20326288"/>